<evidence type="ECO:0000256" key="2">
    <source>
        <dbReference type="ARBA" id="ARBA00010260"/>
    </source>
</evidence>
<keyword evidence="5" id="KW-0732">Signal</keyword>
<dbReference type="GO" id="GO:0090263">
    <property type="term" value="P:positive regulation of canonical Wnt signaling pathway"/>
    <property type="evidence" value="ECO:0007669"/>
    <property type="project" value="TreeGrafter"/>
</dbReference>
<dbReference type="OrthoDB" id="6380619at2759"/>
<evidence type="ECO:0000256" key="4">
    <source>
        <dbReference type="ARBA" id="ARBA00022622"/>
    </source>
</evidence>
<evidence type="ECO:0000313" key="14">
    <source>
        <dbReference type="EMBL" id="KAI1229459.1"/>
    </source>
</evidence>
<evidence type="ECO:0000256" key="10">
    <source>
        <dbReference type="ARBA" id="ARBA00023288"/>
    </source>
</evidence>
<dbReference type="InterPro" id="IPR001863">
    <property type="entry name" value="Glypican"/>
</dbReference>
<keyword evidence="7 12" id="KW-0472">Membrane</keyword>
<dbReference type="Pfam" id="PF01153">
    <property type="entry name" value="Glypican"/>
    <property type="match status" value="1"/>
</dbReference>
<dbReference type="GO" id="GO:1905475">
    <property type="term" value="P:regulation of protein localization to membrane"/>
    <property type="evidence" value="ECO:0007669"/>
    <property type="project" value="TreeGrafter"/>
</dbReference>
<evidence type="ECO:0000313" key="15">
    <source>
        <dbReference type="Proteomes" id="UP000618051"/>
    </source>
</evidence>
<comment type="function">
    <text evidence="12">Cell surface proteoglycan.</text>
</comment>
<organism evidence="13">
    <name type="scientific">Lamprotornis superbus</name>
    <dbReference type="NCBI Taxonomy" id="245042"/>
    <lineage>
        <taxon>Eukaryota</taxon>
        <taxon>Metazoa</taxon>
        <taxon>Chordata</taxon>
        <taxon>Craniata</taxon>
        <taxon>Vertebrata</taxon>
        <taxon>Euteleostomi</taxon>
        <taxon>Archelosauria</taxon>
        <taxon>Archosauria</taxon>
        <taxon>Dinosauria</taxon>
        <taxon>Saurischia</taxon>
        <taxon>Theropoda</taxon>
        <taxon>Coelurosauria</taxon>
        <taxon>Aves</taxon>
        <taxon>Neognathae</taxon>
        <taxon>Neoaves</taxon>
        <taxon>Telluraves</taxon>
        <taxon>Australaves</taxon>
        <taxon>Passeriformes</taxon>
        <taxon>Sturnidae</taxon>
        <taxon>Lamprotornis</taxon>
    </lineage>
</organism>
<keyword evidence="9 12" id="KW-0357">Heparan sulfate</keyword>
<keyword evidence="10 12" id="KW-0449">Lipoprotein</keyword>
<dbReference type="AlphaFoldDB" id="A0A835TLB1"/>
<dbReference type="PANTHER" id="PTHR10822:SF12">
    <property type="entry name" value="GLYPICAN-5"/>
    <property type="match status" value="1"/>
</dbReference>
<proteinExistence type="inferred from homology"/>
<evidence type="ECO:0000256" key="5">
    <source>
        <dbReference type="ARBA" id="ARBA00022729"/>
    </source>
</evidence>
<evidence type="ECO:0000256" key="1">
    <source>
        <dbReference type="ARBA" id="ARBA00004609"/>
    </source>
</evidence>
<evidence type="ECO:0000313" key="13">
    <source>
        <dbReference type="EMBL" id="KAG0112756.1"/>
    </source>
</evidence>
<reference evidence="14" key="3">
    <citation type="submission" date="2022-01" db="EMBL/GenBank/DDBJ databases">
        <authorList>
            <person name="Rubenstein D.R."/>
        </authorList>
    </citation>
    <scope>NUCLEOTIDE SEQUENCE</scope>
    <source>
        <strain evidence="14">SS15</strain>
        <tissue evidence="14">Liver</tissue>
    </source>
</reference>
<comment type="caution">
    <text evidence="13">The sequence shown here is derived from an EMBL/GenBank/DDBJ whole genome shotgun (WGS) entry which is preliminary data.</text>
</comment>
<evidence type="ECO:0000256" key="9">
    <source>
        <dbReference type="ARBA" id="ARBA00023207"/>
    </source>
</evidence>
<evidence type="ECO:0000256" key="6">
    <source>
        <dbReference type="ARBA" id="ARBA00022974"/>
    </source>
</evidence>
<keyword evidence="3" id="KW-1003">Cell membrane</keyword>
<gene>
    <name evidence="13" type="ORF">IHE44_000939</name>
    <name evidence="14" type="ORF">IHE44_0011816</name>
</gene>
<keyword evidence="15" id="KW-1185">Reference proteome</keyword>
<keyword evidence="4 12" id="KW-0336">GPI-anchor</keyword>
<name>A0A835TLB1_9PASS</name>
<dbReference type="EMBL" id="JADDUC010001097">
    <property type="protein sequence ID" value="KAG0112756.1"/>
    <property type="molecule type" value="Genomic_DNA"/>
</dbReference>
<sequence length="189" mass="20395">KPLKCLSDWLRIHKHTFCHACTNTVSEAAANVQELFTDVFPAMCGCLQVGRRDIRLLGSVPKKATGQMGRSLSPSRTFLRALNLGIAGINPTDHPHFCKACSRALLRIHHCPQCPGLALSEPCMGCCPNTTRDCLADTAGAGPHCRGFIPSLEELSGALSRAHGIEHGLLNFHAPVRDALGQAQINRPE</sequence>
<evidence type="ECO:0000256" key="7">
    <source>
        <dbReference type="ARBA" id="ARBA00023136"/>
    </source>
</evidence>
<comment type="similarity">
    <text evidence="2 11">Belongs to the glypican family.</text>
</comment>
<keyword evidence="6 12" id="KW-0654">Proteoglycan</keyword>
<evidence type="ECO:0000256" key="11">
    <source>
        <dbReference type="RuleBase" id="RU003518"/>
    </source>
</evidence>
<dbReference type="GO" id="GO:0016477">
    <property type="term" value="P:cell migration"/>
    <property type="evidence" value="ECO:0007669"/>
    <property type="project" value="TreeGrafter"/>
</dbReference>
<reference evidence="14 15" key="2">
    <citation type="journal article" date="2021" name="J. Hered.">
        <title>Feather Gene Expression Elucidates the Developmental Basis of Plumage Iridescence in African Starlings.</title>
        <authorList>
            <person name="Rubenstein D.R."/>
            <person name="Corvelo A."/>
            <person name="MacManes M.D."/>
            <person name="Maia R."/>
            <person name="Narzisi G."/>
            <person name="Rousaki A."/>
            <person name="Vandenabeele P."/>
            <person name="Shawkey M.D."/>
            <person name="Solomon J."/>
        </authorList>
    </citation>
    <scope>NUCLEOTIDE SEQUENCE [LARGE SCALE GENOMIC DNA]</scope>
    <source>
        <strain evidence="14">SS15</strain>
    </source>
</reference>
<protein>
    <submittedName>
        <fullName evidence="13">Uncharacterized protein</fullName>
    </submittedName>
</protein>
<evidence type="ECO:0000256" key="3">
    <source>
        <dbReference type="ARBA" id="ARBA00022475"/>
    </source>
</evidence>
<dbReference type="GO" id="GO:0098552">
    <property type="term" value="C:side of membrane"/>
    <property type="evidence" value="ECO:0007669"/>
    <property type="project" value="UniProtKB-KW"/>
</dbReference>
<dbReference type="GO" id="GO:0005886">
    <property type="term" value="C:plasma membrane"/>
    <property type="evidence" value="ECO:0007669"/>
    <property type="project" value="UniProtKB-SubCell"/>
</dbReference>
<dbReference type="PANTHER" id="PTHR10822">
    <property type="entry name" value="GLYPICAN"/>
    <property type="match status" value="1"/>
</dbReference>
<dbReference type="GO" id="GO:0005576">
    <property type="term" value="C:extracellular region"/>
    <property type="evidence" value="ECO:0007669"/>
    <property type="project" value="TreeGrafter"/>
</dbReference>
<evidence type="ECO:0000256" key="8">
    <source>
        <dbReference type="ARBA" id="ARBA00023180"/>
    </source>
</evidence>
<keyword evidence="8" id="KW-0325">Glycoprotein</keyword>
<comment type="subcellular location">
    <subcellularLocation>
        <location evidence="1 12">Cell membrane</location>
        <topology evidence="1 12">Lipid-anchor</topology>
        <topology evidence="1 12">GPI-anchor</topology>
    </subcellularLocation>
</comment>
<reference evidence="13" key="1">
    <citation type="submission" date="2020-10" db="EMBL/GenBank/DDBJ databases">
        <title>Feather gene expression reveals the developmental basis of iridescence in African starlings.</title>
        <authorList>
            <person name="Rubenstein D.R."/>
        </authorList>
    </citation>
    <scope>NUCLEOTIDE SEQUENCE</scope>
    <source>
        <strain evidence="13">SS15</strain>
        <tissue evidence="13">Liver</tissue>
    </source>
</reference>
<evidence type="ECO:0000256" key="12">
    <source>
        <dbReference type="RuleBase" id="RU003519"/>
    </source>
</evidence>
<dbReference type="EMBL" id="JADDUC020000460">
    <property type="protein sequence ID" value="KAI1229459.1"/>
    <property type="molecule type" value="Genomic_DNA"/>
</dbReference>
<feature type="non-terminal residue" evidence="13">
    <location>
        <position position="189"/>
    </location>
</feature>
<dbReference type="GO" id="GO:0009986">
    <property type="term" value="C:cell surface"/>
    <property type="evidence" value="ECO:0007669"/>
    <property type="project" value="TreeGrafter"/>
</dbReference>
<accession>A0A835TLB1</accession>
<dbReference type="Proteomes" id="UP000618051">
    <property type="component" value="Unassembled WGS sequence"/>
</dbReference>